<dbReference type="PROSITE" id="PS51257">
    <property type="entry name" value="PROKAR_LIPOPROTEIN"/>
    <property type="match status" value="1"/>
</dbReference>
<feature type="region of interest" description="Disordered" evidence="1">
    <location>
        <begin position="35"/>
        <end position="67"/>
    </location>
</feature>
<dbReference type="RefSeq" id="WP_173098750.1">
    <property type="nucleotide sequence ID" value="NZ_CP053892.1"/>
</dbReference>
<name>A0A7D3W2Z2_ACTVE</name>
<feature type="compositionally biased region" description="Low complexity" evidence="1">
    <location>
        <begin position="35"/>
        <end position="56"/>
    </location>
</feature>
<evidence type="ECO:0000313" key="3">
    <source>
        <dbReference type="EMBL" id="QKG25072.1"/>
    </source>
</evidence>
<feature type="chain" id="PRO_5039366810" description="Lipoprotein" evidence="2">
    <location>
        <begin position="16"/>
        <end position="157"/>
    </location>
</feature>
<reference evidence="3 4" key="1">
    <citation type="submission" date="2020-05" db="EMBL/GenBank/DDBJ databases">
        <title>Actinomadura verrucosospora NRRL-B18236 (PFL_A860) Genome sequencing and assembly.</title>
        <authorList>
            <person name="Samborskyy M."/>
        </authorList>
    </citation>
    <scope>NUCLEOTIDE SEQUENCE [LARGE SCALE GENOMIC DNA]</scope>
    <source>
        <strain evidence="3 4">NRRL:B18236</strain>
    </source>
</reference>
<dbReference type="Proteomes" id="UP000501240">
    <property type="component" value="Chromosome"/>
</dbReference>
<keyword evidence="4" id="KW-1185">Reference proteome</keyword>
<evidence type="ECO:0008006" key="5">
    <source>
        <dbReference type="Google" id="ProtNLM"/>
    </source>
</evidence>
<evidence type="ECO:0000256" key="1">
    <source>
        <dbReference type="SAM" id="MobiDB-lite"/>
    </source>
</evidence>
<sequence length="157" mass="15980">MSTRFLGLISTTAVAALAVSGCAAHTRARLAAADEPVPSASAAAAAPASPSPSAAPKGKKSAAKDGTDLNACRDASCEVEVADGEQIPLDPKYGLDGIDVRRDGPQVIFTAHGRDSKMVTSMDASWAGSGSSSTVNGLTFRPRTTKDGKIIVQISHD</sequence>
<dbReference type="EMBL" id="CP053892">
    <property type="protein sequence ID" value="QKG25072.1"/>
    <property type="molecule type" value="Genomic_DNA"/>
</dbReference>
<evidence type="ECO:0000313" key="4">
    <source>
        <dbReference type="Proteomes" id="UP000501240"/>
    </source>
</evidence>
<feature type="signal peptide" evidence="2">
    <location>
        <begin position="1"/>
        <end position="15"/>
    </location>
</feature>
<keyword evidence="2" id="KW-0732">Signal</keyword>
<evidence type="ECO:0000256" key="2">
    <source>
        <dbReference type="SAM" id="SignalP"/>
    </source>
</evidence>
<gene>
    <name evidence="3" type="ORF">ACTIVE_6723</name>
</gene>
<accession>A0A7D3W2Z2</accession>
<dbReference type="AlphaFoldDB" id="A0A7D3W2Z2"/>
<proteinExistence type="predicted"/>
<organism evidence="3 4">
    <name type="scientific">Actinomadura verrucosospora</name>
    <dbReference type="NCBI Taxonomy" id="46165"/>
    <lineage>
        <taxon>Bacteria</taxon>
        <taxon>Bacillati</taxon>
        <taxon>Actinomycetota</taxon>
        <taxon>Actinomycetes</taxon>
        <taxon>Streptosporangiales</taxon>
        <taxon>Thermomonosporaceae</taxon>
        <taxon>Actinomadura</taxon>
    </lineage>
</organism>
<protein>
    <recommendedName>
        <fullName evidence="5">Lipoprotein</fullName>
    </recommendedName>
</protein>